<evidence type="ECO:0000259" key="2">
    <source>
        <dbReference type="PROSITE" id="PS51762"/>
    </source>
</evidence>
<feature type="domain" description="GH16" evidence="2">
    <location>
        <begin position="48"/>
        <end position="281"/>
    </location>
</feature>
<dbReference type="HOGENOM" id="CLU_040566_4_0_1"/>
<dbReference type="Pfam" id="PF00722">
    <property type="entry name" value="Glyco_hydro_16"/>
    <property type="match status" value="1"/>
</dbReference>
<dbReference type="GO" id="GO:0005975">
    <property type="term" value="P:carbohydrate metabolic process"/>
    <property type="evidence" value="ECO:0007669"/>
    <property type="project" value="InterPro"/>
</dbReference>
<dbReference type="GeneID" id="25275184"/>
<keyword evidence="1" id="KW-0732">Signal</keyword>
<dbReference type="PANTHER" id="PTHR38121">
    <property type="entry name" value="GH16 DOMAIN-CONTAINING PROTEIN"/>
    <property type="match status" value="1"/>
</dbReference>
<evidence type="ECO:0000313" key="4">
    <source>
        <dbReference type="Proteomes" id="UP000027920"/>
    </source>
</evidence>
<dbReference type="OrthoDB" id="25131at2759"/>
<dbReference type="GO" id="GO:0004553">
    <property type="term" value="F:hydrolase activity, hydrolyzing O-glycosyl compounds"/>
    <property type="evidence" value="ECO:0007669"/>
    <property type="project" value="InterPro"/>
</dbReference>
<evidence type="ECO:0000256" key="1">
    <source>
        <dbReference type="SAM" id="SignalP"/>
    </source>
</evidence>
<evidence type="ECO:0000313" key="3">
    <source>
        <dbReference type="EMBL" id="KEF62260.1"/>
    </source>
</evidence>
<keyword evidence="4" id="KW-1185">Reference proteome</keyword>
<feature type="signal peptide" evidence="1">
    <location>
        <begin position="1"/>
        <end position="19"/>
    </location>
</feature>
<gene>
    <name evidence="3" type="ORF">A1O9_00232</name>
</gene>
<dbReference type="AlphaFoldDB" id="A0A072Q305"/>
<dbReference type="Gene3D" id="2.60.120.200">
    <property type="match status" value="1"/>
</dbReference>
<accession>A0A072Q305</accession>
<organism evidence="3 4">
    <name type="scientific">Exophiala aquamarina CBS 119918</name>
    <dbReference type="NCBI Taxonomy" id="1182545"/>
    <lineage>
        <taxon>Eukaryota</taxon>
        <taxon>Fungi</taxon>
        <taxon>Dikarya</taxon>
        <taxon>Ascomycota</taxon>
        <taxon>Pezizomycotina</taxon>
        <taxon>Eurotiomycetes</taxon>
        <taxon>Chaetothyriomycetidae</taxon>
        <taxon>Chaetothyriales</taxon>
        <taxon>Herpotrichiellaceae</taxon>
        <taxon>Exophiala</taxon>
    </lineage>
</organism>
<dbReference type="EMBL" id="AMGV01000001">
    <property type="protein sequence ID" value="KEF62260.1"/>
    <property type="molecule type" value="Genomic_DNA"/>
</dbReference>
<dbReference type="STRING" id="1182545.A0A072Q305"/>
<sequence length="305" mass="34335">MHLHIIFALTIGLWVCSSAVTCPCGWRFKAHNTIYTHRLSNDFSTSADAQPALNNPDAANFNRDWMIYDFEQRADNPTIRLNAKYDFENVEIVNKHLVMKQRAYSQADFEAYRTVSMARIQSRRLDMTHGTYRTVFKLEGDHGGACAGFFWYRDDRSEIDIEVVTPGTSIVNNTINYTIHPSLSGNGSPIPNATVSIPINEVVTHLGDFHEYRFDCHPQQGVDFYVDGRLQHSNRHNTPKFGGNLQLKLWADGNNWWSGTPSTTEVRLTVKKIIAYFNVTTPDPKLAATCKAAGGPSDNTTCVVV</sequence>
<dbReference type="SUPFAM" id="SSF49899">
    <property type="entry name" value="Concanavalin A-like lectins/glucanases"/>
    <property type="match status" value="1"/>
</dbReference>
<comment type="caution">
    <text evidence="3">The sequence shown here is derived from an EMBL/GenBank/DDBJ whole genome shotgun (WGS) entry which is preliminary data.</text>
</comment>
<dbReference type="InterPro" id="IPR000757">
    <property type="entry name" value="Beta-glucanase-like"/>
</dbReference>
<protein>
    <recommendedName>
        <fullName evidence="2">GH16 domain-containing protein</fullName>
    </recommendedName>
</protein>
<dbReference type="RefSeq" id="XP_013264850.1">
    <property type="nucleotide sequence ID" value="XM_013409396.1"/>
</dbReference>
<reference evidence="3 4" key="1">
    <citation type="submission" date="2013-03" db="EMBL/GenBank/DDBJ databases">
        <title>The Genome Sequence of Exophiala aquamarina CBS 119918.</title>
        <authorList>
            <consortium name="The Broad Institute Genomics Platform"/>
            <person name="Cuomo C."/>
            <person name="de Hoog S."/>
            <person name="Gorbushina A."/>
            <person name="Walker B."/>
            <person name="Young S.K."/>
            <person name="Zeng Q."/>
            <person name="Gargeya S."/>
            <person name="Fitzgerald M."/>
            <person name="Haas B."/>
            <person name="Abouelleil A."/>
            <person name="Allen A.W."/>
            <person name="Alvarado L."/>
            <person name="Arachchi H.M."/>
            <person name="Berlin A.M."/>
            <person name="Chapman S.B."/>
            <person name="Gainer-Dewar J."/>
            <person name="Goldberg J."/>
            <person name="Griggs A."/>
            <person name="Gujja S."/>
            <person name="Hansen M."/>
            <person name="Howarth C."/>
            <person name="Imamovic A."/>
            <person name="Ireland A."/>
            <person name="Larimer J."/>
            <person name="McCowan C."/>
            <person name="Murphy C."/>
            <person name="Pearson M."/>
            <person name="Poon T.W."/>
            <person name="Priest M."/>
            <person name="Roberts A."/>
            <person name="Saif S."/>
            <person name="Shea T."/>
            <person name="Sisk P."/>
            <person name="Sykes S."/>
            <person name="Wortman J."/>
            <person name="Nusbaum C."/>
            <person name="Birren B."/>
        </authorList>
    </citation>
    <scope>NUCLEOTIDE SEQUENCE [LARGE SCALE GENOMIC DNA]</scope>
    <source>
        <strain evidence="3 4">CBS 119918</strain>
    </source>
</reference>
<dbReference type="PANTHER" id="PTHR38121:SF2">
    <property type="entry name" value="ACYLTRANSFERASE 3 DOMAIN-CONTAINING PROTEIN"/>
    <property type="match status" value="1"/>
</dbReference>
<name>A0A072Q305_9EURO</name>
<dbReference type="InterPro" id="IPR013320">
    <property type="entry name" value="ConA-like_dom_sf"/>
</dbReference>
<dbReference type="Proteomes" id="UP000027920">
    <property type="component" value="Unassembled WGS sequence"/>
</dbReference>
<dbReference type="PROSITE" id="PS51762">
    <property type="entry name" value="GH16_2"/>
    <property type="match status" value="1"/>
</dbReference>
<dbReference type="VEuPathDB" id="FungiDB:A1O9_00232"/>
<feature type="chain" id="PRO_5001683808" description="GH16 domain-containing protein" evidence="1">
    <location>
        <begin position="20"/>
        <end position="305"/>
    </location>
</feature>
<dbReference type="CDD" id="cd00413">
    <property type="entry name" value="Glyco_hydrolase_16"/>
    <property type="match status" value="1"/>
</dbReference>
<proteinExistence type="predicted"/>